<reference evidence="1" key="2">
    <citation type="journal article" date="2015" name="Fish Shellfish Immunol.">
        <title>Early steps in the European eel (Anguilla anguilla)-Vibrio vulnificus interaction in the gills: Role of the RtxA13 toxin.</title>
        <authorList>
            <person name="Callol A."/>
            <person name="Pajuelo D."/>
            <person name="Ebbesson L."/>
            <person name="Teles M."/>
            <person name="MacKenzie S."/>
            <person name="Amaro C."/>
        </authorList>
    </citation>
    <scope>NUCLEOTIDE SEQUENCE</scope>
</reference>
<dbReference type="EMBL" id="GBXM01023949">
    <property type="protein sequence ID" value="JAH84628.1"/>
    <property type="molecule type" value="Transcribed_RNA"/>
</dbReference>
<proteinExistence type="predicted"/>
<sequence>MHTRGPHKRQAAIQPQETWKTARNINNGLHCTVNNSLHHILKGLGTIKFTPASFYPPPPLVYSLWKIK</sequence>
<organism evidence="1">
    <name type="scientific">Anguilla anguilla</name>
    <name type="common">European freshwater eel</name>
    <name type="synonym">Muraena anguilla</name>
    <dbReference type="NCBI Taxonomy" id="7936"/>
    <lineage>
        <taxon>Eukaryota</taxon>
        <taxon>Metazoa</taxon>
        <taxon>Chordata</taxon>
        <taxon>Craniata</taxon>
        <taxon>Vertebrata</taxon>
        <taxon>Euteleostomi</taxon>
        <taxon>Actinopterygii</taxon>
        <taxon>Neopterygii</taxon>
        <taxon>Teleostei</taxon>
        <taxon>Anguilliformes</taxon>
        <taxon>Anguillidae</taxon>
        <taxon>Anguilla</taxon>
    </lineage>
</organism>
<evidence type="ECO:0000313" key="1">
    <source>
        <dbReference type="EMBL" id="JAH84628.1"/>
    </source>
</evidence>
<name>A0A0E9W566_ANGAN</name>
<reference evidence="1" key="1">
    <citation type="submission" date="2014-11" db="EMBL/GenBank/DDBJ databases">
        <authorList>
            <person name="Amaro Gonzalez C."/>
        </authorList>
    </citation>
    <scope>NUCLEOTIDE SEQUENCE</scope>
</reference>
<dbReference type="AlphaFoldDB" id="A0A0E9W566"/>
<accession>A0A0E9W566</accession>
<protein>
    <submittedName>
        <fullName evidence="1">Uncharacterized protein</fullName>
    </submittedName>
</protein>